<dbReference type="CDD" id="cd13603">
    <property type="entry name" value="PBP2_TRAP_Siap_TeaA_like"/>
    <property type="match status" value="1"/>
</dbReference>
<dbReference type="Proteomes" id="UP000256334">
    <property type="component" value="Unassembled WGS sequence"/>
</dbReference>
<evidence type="ECO:0000256" key="4">
    <source>
        <dbReference type="ARBA" id="ARBA00022729"/>
    </source>
</evidence>
<dbReference type="InterPro" id="IPR038404">
    <property type="entry name" value="TRAP_DctP_sf"/>
</dbReference>
<comment type="similarity">
    <text evidence="2">Belongs to the bacterial solute-binding protein 7 family.</text>
</comment>
<accession>A0A3D9DTD6</accession>
<dbReference type="PANTHER" id="PTHR33376">
    <property type="match status" value="1"/>
</dbReference>
<gene>
    <name evidence="5" type="ORF">C8D72_3037</name>
</gene>
<proteinExistence type="inferred from homology"/>
<keyword evidence="3" id="KW-0813">Transport</keyword>
<dbReference type="EMBL" id="QRDJ01000009">
    <property type="protein sequence ID" value="REC93689.1"/>
    <property type="molecule type" value="Genomic_DNA"/>
</dbReference>
<dbReference type="RefSeq" id="WP_115855267.1">
    <property type="nucleotide sequence ID" value="NZ_QRDJ01000009.1"/>
</dbReference>
<organism evidence="5 6">
    <name type="scientific">Kushneria indalinina DSM 14324</name>
    <dbReference type="NCBI Taxonomy" id="1122140"/>
    <lineage>
        <taxon>Bacteria</taxon>
        <taxon>Pseudomonadati</taxon>
        <taxon>Pseudomonadota</taxon>
        <taxon>Gammaproteobacteria</taxon>
        <taxon>Oceanospirillales</taxon>
        <taxon>Halomonadaceae</taxon>
        <taxon>Kushneria</taxon>
    </lineage>
</organism>
<dbReference type="InterPro" id="IPR018389">
    <property type="entry name" value="DctP_fam"/>
</dbReference>
<sequence>MLSQKLAVGTLVILFAQSAAIEARTLRLGHGATESNPRHQAALLFSKRVNELSNGDLQVNVSSNAQLGDDHQMLSQIRLGSLALSIGSQGALGTIVPEANMIGLPFLFGDVETAWRVVDGEAGQMLSDKALKNGIVMLGYWDNGLRQITNNVRAIEHPQDMKGLKIRVPPDEMGNDIVAALAATPTPIDFSETYLALQQSVVDGQENPIANIYSQKFYEVQDYLSLTNHKYEVLPFMASAAVWNTLSDQEQAWMRQAAEEALTAQRDMMQAQQADQLADIRDSGTRVTEVNADEFREATRSVYGKWEKAYPEFSQLIESAAGREQE</sequence>
<dbReference type="Gene3D" id="3.40.190.170">
    <property type="entry name" value="Bacterial extracellular solute-binding protein, family 7"/>
    <property type="match status" value="1"/>
</dbReference>
<evidence type="ECO:0000256" key="1">
    <source>
        <dbReference type="ARBA" id="ARBA00004196"/>
    </source>
</evidence>
<dbReference type="InterPro" id="IPR004682">
    <property type="entry name" value="TRAP_DctP"/>
</dbReference>
<dbReference type="PANTHER" id="PTHR33376:SF4">
    <property type="entry name" value="SIALIC ACID-BINDING PERIPLASMIC PROTEIN SIAP"/>
    <property type="match status" value="1"/>
</dbReference>
<dbReference type="PIRSF" id="PIRSF006470">
    <property type="entry name" value="DctB"/>
    <property type="match status" value="1"/>
</dbReference>
<protein>
    <submittedName>
        <fullName evidence="5">Tripartite ATP-independent transporter DctP family solute receptor</fullName>
    </submittedName>
</protein>
<reference evidence="5 6" key="1">
    <citation type="submission" date="2018-07" db="EMBL/GenBank/DDBJ databases">
        <title>Genomic Encyclopedia of Type Strains, Phase IV (KMG-IV): sequencing the most valuable type-strain genomes for metagenomic binning, comparative biology and taxonomic classification.</title>
        <authorList>
            <person name="Goeker M."/>
        </authorList>
    </citation>
    <scope>NUCLEOTIDE SEQUENCE [LARGE SCALE GENOMIC DNA]</scope>
    <source>
        <strain evidence="5 6">DSM 14324</strain>
    </source>
</reference>
<keyword evidence="6" id="KW-1185">Reference proteome</keyword>
<comment type="subcellular location">
    <subcellularLocation>
        <location evidence="1">Cell envelope</location>
    </subcellularLocation>
</comment>
<dbReference type="GO" id="GO:0055085">
    <property type="term" value="P:transmembrane transport"/>
    <property type="evidence" value="ECO:0007669"/>
    <property type="project" value="InterPro"/>
</dbReference>
<keyword evidence="5" id="KW-0675">Receptor</keyword>
<keyword evidence="4" id="KW-0732">Signal</keyword>
<dbReference type="Pfam" id="PF03480">
    <property type="entry name" value="DctP"/>
    <property type="match status" value="1"/>
</dbReference>
<evidence type="ECO:0000313" key="6">
    <source>
        <dbReference type="Proteomes" id="UP000256334"/>
    </source>
</evidence>
<evidence type="ECO:0000313" key="5">
    <source>
        <dbReference type="EMBL" id="REC93689.1"/>
    </source>
</evidence>
<dbReference type="NCBIfam" id="TIGR00787">
    <property type="entry name" value="dctP"/>
    <property type="match status" value="1"/>
</dbReference>
<evidence type="ECO:0000256" key="3">
    <source>
        <dbReference type="ARBA" id="ARBA00022448"/>
    </source>
</evidence>
<comment type="caution">
    <text evidence="5">The sequence shown here is derived from an EMBL/GenBank/DDBJ whole genome shotgun (WGS) entry which is preliminary data.</text>
</comment>
<dbReference type="NCBIfam" id="NF037995">
    <property type="entry name" value="TRAP_S1"/>
    <property type="match status" value="1"/>
</dbReference>
<dbReference type="AlphaFoldDB" id="A0A3D9DTD6"/>
<evidence type="ECO:0000256" key="2">
    <source>
        <dbReference type="ARBA" id="ARBA00009023"/>
    </source>
</evidence>
<name>A0A3D9DTD6_9GAMM</name>
<dbReference type="GO" id="GO:0030288">
    <property type="term" value="C:outer membrane-bounded periplasmic space"/>
    <property type="evidence" value="ECO:0007669"/>
    <property type="project" value="InterPro"/>
</dbReference>
<dbReference type="OrthoDB" id="9771186at2"/>